<dbReference type="GO" id="GO:0003677">
    <property type="term" value="F:DNA binding"/>
    <property type="evidence" value="ECO:0007669"/>
    <property type="project" value="UniProtKB-UniRule"/>
</dbReference>
<comment type="function">
    <text evidence="11">Promotes RNA polymerase assembly. Latches the N- and C-terminal regions of the beta' subunit thereby facilitating its interaction with the beta and alpha subunits.</text>
</comment>
<dbReference type="EMBL" id="JANAFB010000038">
    <property type="protein sequence ID" value="MCP3426824.1"/>
    <property type="molecule type" value="Genomic_DNA"/>
</dbReference>
<comment type="caution">
    <text evidence="13">The sequence shown here is derived from an EMBL/GenBank/DDBJ whole genome shotgun (WGS) entry which is preliminary data.</text>
</comment>
<evidence type="ECO:0000256" key="6">
    <source>
        <dbReference type="ARBA" id="ARBA00022695"/>
    </source>
</evidence>
<evidence type="ECO:0000256" key="7">
    <source>
        <dbReference type="ARBA" id="ARBA00023163"/>
    </source>
</evidence>
<evidence type="ECO:0000256" key="11">
    <source>
        <dbReference type="HAMAP-Rule" id="MF_00366"/>
    </source>
</evidence>
<dbReference type="EC" id="2.7.7.6" evidence="2 11"/>
<dbReference type="RefSeq" id="WP_254168052.1">
    <property type="nucleotide sequence ID" value="NZ_JANAFB010000038.1"/>
</dbReference>
<dbReference type="InterPro" id="IPR006110">
    <property type="entry name" value="Pol_omega/Rpo6/RPB6"/>
</dbReference>
<evidence type="ECO:0000313" key="14">
    <source>
        <dbReference type="Proteomes" id="UP001139502"/>
    </source>
</evidence>
<dbReference type="GO" id="GO:0000428">
    <property type="term" value="C:DNA-directed RNA polymerase complex"/>
    <property type="evidence" value="ECO:0007669"/>
    <property type="project" value="UniProtKB-KW"/>
</dbReference>
<evidence type="ECO:0000256" key="9">
    <source>
        <dbReference type="ARBA" id="ARBA00029924"/>
    </source>
</evidence>
<organism evidence="13 14">
    <name type="scientific">Rothia santali</name>
    <dbReference type="NCBI Taxonomy" id="2949643"/>
    <lineage>
        <taxon>Bacteria</taxon>
        <taxon>Bacillati</taxon>
        <taxon>Actinomycetota</taxon>
        <taxon>Actinomycetes</taxon>
        <taxon>Micrococcales</taxon>
        <taxon>Micrococcaceae</taxon>
        <taxon>Rothia</taxon>
    </lineage>
</organism>
<sequence length="137" mass="15257">MSLSEHEGIIDPSVDSLLGKAESKYGLVIFGARRARQINAYYSQLQEGLFEHVGPLVDTDVNEKSLSIAMREIEEDVIESHHIEGGRFNENGQLIHDEEPVSDFFSADLFPTGIEETSEPFVEFSGEPEEQSGQQEA</sequence>
<evidence type="ECO:0000313" key="13">
    <source>
        <dbReference type="EMBL" id="MCP3426824.1"/>
    </source>
</evidence>
<keyword evidence="4 11" id="KW-0240">DNA-directed RNA polymerase</keyword>
<comment type="catalytic activity">
    <reaction evidence="10 11">
        <text>RNA(n) + a ribonucleoside 5'-triphosphate = RNA(n+1) + diphosphate</text>
        <dbReference type="Rhea" id="RHEA:21248"/>
        <dbReference type="Rhea" id="RHEA-COMP:14527"/>
        <dbReference type="Rhea" id="RHEA-COMP:17342"/>
        <dbReference type="ChEBI" id="CHEBI:33019"/>
        <dbReference type="ChEBI" id="CHEBI:61557"/>
        <dbReference type="ChEBI" id="CHEBI:140395"/>
        <dbReference type="EC" id="2.7.7.6"/>
    </reaction>
</comment>
<dbReference type="GO" id="GO:0003899">
    <property type="term" value="F:DNA-directed RNA polymerase activity"/>
    <property type="evidence" value="ECO:0007669"/>
    <property type="project" value="UniProtKB-UniRule"/>
</dbReference>
<evidence type="ECO:0000256" key="4">
    <source>
        <dbReference type="ARBA" id="ARBA00022478"/>
    </source>
</evidence>
<comment type="similarity">
    <text evidence="1 11">Belongs to the RNA polymerase subunit omega family.</text>
</comment>
<protein>
    <recommendedName>
        <fullName evidence="3 11">DNA-directed RNA polymerase subunit omega</fullName>
        <shortName evidence="11">RNAP omega subunit</shortName>
        <ecNumber evidence="2 11">2.7.7.6</ecNumber>
    </recommendedName>
    <alternativeName>
        <fullName evidence="11">RNA polymerase omega subunit</fullName>
    </alternativeName>
    <alternativeName>
        <fullName evidence="9 11">Transcriptase subunit omega</fullName>
    </alternativeName>
</protein>
<dbReference type="NCBIfam" id="TIGR00690">
    <property type="entry name" value="rpoZ"/>
    <property type="match status" value="1"/>
</dbReference>
<reference evidence="13" key="1">
    <citation type="submission" date="2022-06" db="EMBL/GenBank/DDBJ databases">
        <title>Rothia sp. isolated from sandalwood seedling.</title>
        <authorList>
            <person name="Tuikhar N."/>
            <person name="Kirdat K."/>
            <person name="Thorat V."/>
            <person name="Swetha P."/>
            <person name="Padma S."/>
            <person name="Sundararaj R."/>
            <person name="Yadav A."/>
        </authorList>
    </citation>
    <scope>NUCLEOTIDE SEQUENCE</scope>
    <source>
        <strain evidence="13">AR01</strain>
    </source>
</reference>
<evidence type="ECO:0000256" key="5">
    <source>
        <dbReference type="ARBA" id="ARBA00022679"/>
    </source>
</evidence>
<dbReference type="PANTHER" id="PTHR34476:SF1">
    <property type="entry name" value="DNA-DIRECTED RNA POLYMERASE SUBUNIT OMEGA"/>
    <property type="match status" value="1"/>
</dbReference>
<feature type="region of interest" description="Disordered" evidence="12">
    <location>
        <begin position="118"/>
        <end position="137"/>
    </location>
</feature>
<evidence type="ECO:0000256" key="12">
    <source>
        <dbReference type="SAM" id="MobiDB-lite"/>
    </source>
</evidence>
<comment type="subunit">
    <text evidence="8 11">The RNAP catalytic core consists of 2 alpha, 1 beta, 1 beta' and 1 omega subunit. When a sigma factor is associated with the core the holoenzyme is formed, which can initiate transcription.</text>
</comment>
<name>A0A9X2HBY8_9MICC</name>
<dbReference type="SMART" id="SM01409">
    <property type="entry name" value="RNA_pol_Rpb6"/>
    <property type="match status" value="1"/>
</dbReference>
<gene>
    <name evidence="11 13" type="primary">rpoZ</name>
    <name evidence="13" type="ORF">NBM05_12620</name>
</gene>
<keyword evidence="7 11" id="KW-0804">Transcription</keyword>
<keyword evidence="5 11" id="KW-0808">Transferase</keyword>
<dbReference type="Proteomes" id="UP001139502">
    <property type="component" value="Unassembled WGS sequence"/>
</dbReference>
<dbReference type="InterPro" id="IPR036161">
    <property type="entry name" value="RPB6/omega-like_sf"/>
</dbReference>
<dbReference type="SUPFAM" id="SSF63562">
    <property type="entry name" value="RPB6/omega subunit-like"/>
    <property type="match status" value="1"/>
</dbReference>
<proteinExistence type="inferred from homology"/>
<accession>A0A9X2HBY8</accession>
<evidence type="ECO:0000256" key="10">
    <source>
        <dbReference type="ARBA" id="ARBA00048552"/>
    </source>
</evidence>
<dbReference type="AlphaFoldDB" id="A0A9X2HBY8"/>
<keyword evidence="6 11" id="KW-0548">Nucleotidyltransferase</keyword>
<evidence type="ECO:0000256" key="3">
    <source>
        <dbReference type="ARBA" id="ARBA00013725"/>
    </source>
</evidence>
<keyword evidence="14" id="KW-1185">Reference proteome</keyword>
<dbReference type="PANTHER" id="PTHR34476">
    <property type="entry name" value="DNA-DIRECTED RNA POLYMERASE SUBUNIT OMEGA"/>
    <property type="match status" value="1"/>
</dbReference>
<dbReference type="Gene3D" id="3.90.940.10">
    <property type="match status" value="1"/>
</dbReference>
<evidence type="ECO:0000256" key="2">
    <source>
        <dbReference type="ARBA" id="ARBA00012418"/>
    </source>
</evidence>
<dbReference type="GO" id="GO:0006351">
    <property type="term" value="P:DNA-templated transcription"/>
    <property type="evidence" value="ECO:0007669"/>
    <property type="project" value="UniProtKB-UniRule"/>
</dbReference>
<dbReference type="HAMAP" id="MF_00366">
    <property type="entry name" value="RNApol_bact_RpoZ"/>
    <property type="match status" value="1"/>
</dbReference>
<dbReference type="InterPro" id="IPR003716">
    <property type="entry name" value="DNA-dir_RNA_pol_omega"/>
</dbReference>
<evidence type="ECO:0000256" key="1">
    <source>
        <dbReference type="ARBA" id="ARBA00006711"/>
    </source>
</evidence>
<dbReference type="Pfam" id="PF01192">
    <property type="entry name" value="RNA_pol_Rpb6"/>
    <property type="match status" value="1"/>
</dbReference>
<evidence type="ECO:0000256" key="8">
    <source>
        <dbReference type="ARBA" id="ARBA00025935"/>
    </source>
</evidence>